<dbReference type="SUPFAM" id="SSF47384">
    <property type="entry name" value="Homodimeric domain of signal transducing histidine kinase"/>
    <property type="match status" value="1"/>
</dbReference>
<dbReference type="Gene3D" id="2.30.30.40">
    <property type="entry name" value="SH3 Domains"/>
    <property type="match status" value="1"/>
</dbReference>
<dbReference type="FunFam" id="3.30.565.10:FF:000016">
    <property type="entry name" value="Chemotaxis protein CheA, putative"/>
    <property type="match status" value="1"/>
</dbReference>
<feature type="modified residue" description="Phosphohistidine" evidence="12">
    <location>
        <position position="65"/>
    </location>
</feature>
<dbReference type="eggNOG" id="COG2198">
    <property type="taxonomic scope" value="Bacteria"/>
</dbReference>
<name>E8N2Y8_ANATU</name>
<dbReference type="InterPro" id="IPR004105">
    <property type="entry name" value="CheA-like_dim"/>
</dbReference>
<dbReference type="STRING" id="926569.ANT_31120"/>
<feature type="region of interest" description="Disordered" evidence="13">
    <location>
        <begin position="146"/>
        <end position="168"/>
    </location>
</feature>
<comment type="catalytic activity">
    <reaction evidence="1">
        <text>ATP + protein L-histidine = ADP + protein N-phospho-L-histidine.</text>
        <dbReference type="EC" id="2.7.13.3"/>
    </reaction>
</comment>
<dbReference type="GO" id="GO:0000155">
    <property type="term" value="F:phosphorelay sensor kinase activity"/>
    <property type="evidence" value="ECO:0007669"/>
    <property type="project" value="InterPro"/>
</dbReference>
<evidence type="ECO:0000313" key="18">
    <source>
        <dbReference type="Proteomes" id="UP000008922"/>
    </source>
</evidence>
<dbReference type="InterPro" id="IPR036890">
    <property type="entry name" value="HATPase_C_sf"/>
</dbReference>
<dbReference type="CDD" id="cd00088">
    <property type="entry name" value="HPT"/>
    <property type="match status" value="1"/>
</dbReference>
<gene>
    <name evidence="17" type="primary">cheA</name>
    <name evidence="17" type="ordered locus">ANT_31120</name>
</gene>
<evidence type="ECO:0000256" key="5">
    <source>
        <dbReference type="ARBA" id="ARBA00022553"/>
    </source>
</evidence>
<feature type="compositionally biased region" description="Low complexity" evidence="13">
    <location>
        <begin position="146"/>
        <end position="165"/>
    </location>
</feature>
<dbReference type="PROSITE" id="PS50109">
    <property type="entry name" value="HIS_KIN"/>
    <property type="match status" value="1"/>
</dbReference>
<keyword evidence="18" id="KW-1185">Reference proteome</keyword>
<dbReference type="PANTHER" id="PTHR43395:SF10">
    <property type="entry name" value="CHEMOTAXIS PROTEIN CHEA"/>
    <property type="match status" value="1"/>
</dbReference>
<dbReference type="GO" id="GO:0005737">
    <property type="term" value="C:cytoplasm"/>
    <property type="evidence" value="ECO:0007669"/>
    <property type="project" value="InterPro"/>
</dbReference>
<evidence type="ECO:0000259" key="14">
    <source>
        <dbReference type="PROSITE" id="PS50109"/>
    </source>
</evidence>
<evidence type="ECO:0000256" key="9">
    <source>
        <dbReference type="ARBA" id="ARBA00022840"/>
    </source>
</evidence>
<dbReference type="SUPFAM" id="SSF55874">
    <property type="entry name" value="ATPase domain of HSP90 chaperone/DNA topoisomerase II/histidine kinase"/>
    <property type="match status" value="1"/>
</dbReference>
<evidence type="ECO:0000256" key="12">
    <source>
        <dbReference type="PROSITE-ProRule" id="PRU00110"/>
    </source>
</evidence>
<keyword evidence="5 12" id="KW-0597">Phosphoprotein</keyword>
<dbReference type="InterPro" id="IPR003594">
    <property type="entry name" value="HATPase_dom"/>
</dbReference>
<dbReference type="Gene3D" id="1.20.120.160">
    <property type="entry name" value="HPT domain"/>
    <property type="match status" value="1"/>
</dbReference>
<dbReference type="PROSITE" id="PS50851">
    <property type="entry name" value="CHEW"/>
    <property type="match status" value="1"/>
</dbReference>
<dbReference type="Pfam" id="PF01584">
    <property type="entry name" value="CheW"/>
    <property type="match status" value="1"/>
</dbReference>
<dbReference type="KEGG" id="atm:ANT_31120"/>
<protein>
    <recommendedName>
        <fullName evidence="3">Chemotaxis protein CheA</fullName>
        <ecNumber evidence="2">2.7.13.3</ecNumber>
    </recommendedName>
</protein>
<keyword evidence="8" id="KW-0418">Kinase</keyword>
<keyword evidence="7" id="KW-0547">Nucleotide-binding</keyword>
<evidence type="ECO:0000259" key="15">
    <source>
        <dbReference type="PROSITE" id="PS50851"/>
    </source>
</evidence>
<comment type="function">
    <text evidence="11">Involved in the transmission of sensory signals from the chemoreceptors to the flagellar motors. CheA is autophosphorylated; it can transfer its phosphate group to either CheB or CheY.</text>
</comment>
<organism evidence="17 18">
    <name type="scientific">Anaerolinea thermophila (strain DSM 14523 / JCM 11388 / NBRC 100420 / UNI-1)</name>
    <dbReference type="NCBI Taxonomy" id="926569"/>
    <lineage>
        <taxon>Bacteria</taxon>
        <taxon>Bacillati</taxon>
        <taxon>Chloroflexota</taxon>
        <taxon>Anaerolineae</taxon>
        <taxon>Anaerolineales</taxon>
        <taxon>Anaerolineaceae</taxon>
        <taxon>Anaerolinea</taxon>
    </lineage>
</organism>
<dbReference type="SMART" id="SM01231">
    <property type="entry name" value="H-kinase_dim"/>
    <property type="match status" value="1"/>
</dbReference>
<feature type="domain" description="HPt" evidence="16">
    <location>
        <begin position="3"/>
        <end position="122"/>
    </location>
</feature>
<evidence type="ECO:0000256" key="8">
    <source>
        <dbReference type="ARBA" id="ARBA00022777"/>
    </source>
</evidence>
<dbReference type="GO" id="GO:0005524">
    <property type="term" value="F:ATP binding"/>
    <property type="evidence" value="ECO:0007669"/>
    <property type="project" value="UniProtKB-KW"/>
</dbReference>
<dbReference type="FunCoup" id="E8N2Y8">
    <property type="interactions" value="141"/>
</dbReference>
<dbReference type="GO" id="GO:0006935">
    <property type="term" value="P:chemotaxis"/>
    <property type="evidence" value="ECO:0007669"/>
    <property type="project" value="UniProtKB-KW"/>
</dbReference>
<dbReference type="SUPFAM" id="SSF50341">
    <property type="entry name" value="CheW-like"/>
    <property type="match status" value="1"/>
</dbReference>
<evidence type="ECO:0000313" key="17">
    <source>
        <dbReference type="EMBL" id="BAJ65138.1"/>
    </source>
</evidence>
<dbReference type="SUPFAM" id="SSF47226">
    <property type="entry name" value="Histidine-containing phosphotransfer domain, HPT domain"/>
    <property type="match status" value="1"/>
</dbReference>
<keyword evidence="4" id="KW-0145">Chemotaxis</keyword>
<evidence type="ECO:0000256" key="7">
    <source>
        <dbReference type="ARBA" id="ARBA00022741"/>
    </source>
</evidence>
<dbReference type="EC" id="2.7.13.3" evidence="2"/>
<feature type="domain" description="Histidine kinase" evidence="14">
    <location>
        <begin position="296"/>
        <end position="550"/>
    </location>
</feature>
<dbReference type="InterPro" id="IPR037006">
    <property type="entry name" value="CheA-like_homodim_sf"/>
</dbReference>
<dbReference type="Gene3D" id="1.10.287.560">
    <property type="entry name" value="Histidine kinase CheA-like, homodimeric domain"/>
    <property type="match status" value="1"/>
</dbReference>
<dbReference type="InterPro" id="IPR051315">
    <property type="entry name" value="Bact_Chemotaxis_CheA"/>
</dbReference>
<reference evidence="17 18" key="1">
    <citation type="submission" date="2010-12" db="EMBL/GenBank/DDBJ databases">
        <title>Whole genome sequence of Anaerolinea thermophila UNI-1.</title>
        <authorList>
            <person name="Narita-Yamada S."/>
            <person name="Kishi E."/>
            <person name="Watanabe Y."/>
            <person name="Takasaki K."/>
            <person name="Ankai A."/>
            <person name="Oguchi A."/>
            <person name="Fukui S."/>
            <person name="Takahashi M."/>
            <person name="Yashiro I."/>
            <person name="Hosoyama A."/>
            <person name="Sekiguchi Y."/>
            <person name="Hanada S."/>
            <person name="Fujita N."/>
        </authorList>
    </citation>
    <scope>NUCLEOTIDE SEQUENCE [LARGE SCALE GENOMIC DNA]</scope>
    <source>
        <strain evidence="18">DSM 14523 / JCM 11388 / NBRC 100420 / UNI-1</strain>
    </source>
</reference>
<dbReference type="InterPro" id="IPR036061">
    <property type="entry name" value="CheW-like_dom_sf"/>
</dbReference>
<evidence type="ECO:0000256" key="2">
    <source>
        <dbReference type="ARBA" id="ARBA00012438"/>
    </source>
</evidence>
<evidence type="ECO:0000256" key="13">
    <source>
        <dbReference type="SAM" id="MobiDB-lite"/>
    </source>
</evidence>
<dbReference type="InterPro" id="IPR004358">
    <property type="entry name" value="Sig_transdc_His_kin-like_C"/>
</dbReference>
<dbReference type="PRINTS" id="PR00344">
    <property type="entry name" value="BCTRLSENSOR"/>
</dbReference>
<dbReference type="eggNOG" id="COG0643">
    <property type="taxonomic scope" value="Bacteria"/>
</dbReference>
<dbReference type="Gene3D" id="3.30.565.10">
    <property type="entry name" value="Histidine kinase-like ATPase, C-terminal domain"/>
    <property type="match status" value="1"/>
</dbReference>
<proteinExistence type="predicted"/>
<dbReference type="HOGENOM" id="CLU_000650_3_7_0"/>
<keyword evidence="10" id="KW-0902">Two-component regulatory system</keyword>
<evidence type="ECO:0000259" key="16">
    <source>
        <dbReference type="PROSITE" id="PS50894"/>
    </source>
</evidence>
<dbReference type="SMART" id="SM00260">
    <property type="entry name" value="CheW"/>
    <property type="match status" value="1"/>
</dbReference>
<dbReference type="PANTHER" id="PTHR43395">
    <property type="entry name" value="SENSOR HISTIDINE KINASE CHEA"/>
    <property type="match status" value="1"/>
</dbReference>
<dbReference type="EMBL" id="AP012029">
    <property type="protein sequence ID" value="BAJ65138.1"/>
    <property type="molecule type" value="Genomic_DNA"/>
</dbReference>
<dbReference type="InterPro" id="IPR002545">
    <property type="entry name" value="CheW-lke_dom"/>
</dbReference>
<dbReference type="SMART" id="SM00073">
    <property type="entry name" value="HPT"/>
    <property type="match status" value="1"/>
</dbReference>
<dbReference type="InterPro" id="IPR008207">
    <property type="entry name" value="Sig_transdc_His_kin_Hpt_dom"/>
</dbReference>
<dbReference type="InterPro" id="IPR005467">
    <property type="entry name" value="His_kinase_dom"/>
</dbReference>
<dbReference type="InterPro" id="IPR036097">
    <property type="entry name" value="HisK_dim/P_sf"/>
</dbReference>
<evidence type="ECO:0000256" key="3">
    <source>
        <dbReference type="ARBA" id="ARBA00021495"/>
    </source>
</evidence>
<evidence type="ECO:0000256" key="6">
    <source>
        <dbReference type="ARBA" id="ARBA00022679"/>
    </source>
</evidence>
<evidence type="ECO:0000256" key="1">
    <source>
        <dbReference type="ARBA" id="ARBA00000085"/>
    </source>
</evidence>
<evidence type="ECO:0000256" key="11">
    <source>
        <dbReference type="ARBA" id="ARBA00035100"/>
    </source>
</evidence>
<keyword evidence="9" id="KW-0067">ATP-binding</keyword>
<dbReference type="InParanoid" id="E8N2Y8"/>
<feature type="domain" description="CheW-like" evidence="15">
    <location>
        <begin position="552"/>
        <end position="684"/>
    </location>
</feature>
<dbReference type="Pfam" id="PF01627">
    <property type="entry name" value="Hpt"/>
    <property type="match status" value="1"/>
</dbReference>
<dbReference type="Pfam" id="PF02518">
    <property type="entry name" value="HATPase_c"/>
    <property type="match status" value="1"/>
</dbReference>
<dbReference type="Pfam" id="PF02895">
    <property type="entry name" value="H-kinase_dim"/>
    <property type="match status" value="1"/>
</dbReference>
<dbReference type="Proteomes" id="UP000008922">
    <property type="component" value="Chromosome"/>
</dbReference>
<evidence type="ECO:0000256" key="4">
    <source>
        <dbReference type="ARBA" id="ARBA00022500"/>
    </source>
</evidence>
<sequence>MISPDTPFSDLEGFFEEADEHLQGITRLLLEFEQRYSGAEKDRPLSALEKAQQVEKINALFRSFHTLKGLCGMVGLSAGAELSHAMESILREIREGHLPFSAELIGALIEGVKRLTVVIAALRESPAGSPAIEDILQRLQAYHPAKAPAKKPATPAEEPAPAAEPQGSASEKLLASLNALEKALLEEMKQAGLSIGVVVYDPTRQPSAGSRVNQVRAFLDEHGKIIKAQPVIENQVVRFAFLWAGKTPPQTPDLPPLDWTPLWEPEATASVRSAPAEPAPPAHEVPAAPAAPPAVISTVSIRVELARMDALMQTVGDLLITRSRLQEILPDLQGAPPAALDRLEQMIHRMGRQVRALRQTVVRMRLVPLAEVFSRMPLAVRDIALQSGKEVQMVLEGAETEIDKSLVERLLDPLLHLVRNAITHGIETPQERLQAGKPAQGTIWVRGRPEGDRVVIEVSDDGRGVDVQKVTEKARALGWLSEDRALNMNEVLEILCRPGFSTREDADMGAGRGVGMNVVLETIRHLGGQMSLTSEPGKGTTFALRLPLTLTILDALIVESGGERYAIPRALVREVIEITPDEVTRFMNSTLITLRGKAVPLFALHRFFQTSPVKRNIIPGIVLGDEESPVCFMVDRVLGIREAVMHPLADPLVRTAGIKGATEMGDGSVVLIVDPEELIYHAHPLYTPQEE</sequence>
<dbReference type="OrthoDB" id="9803176at2"/>
<accession>E8N2Y8</accession>
<dbReference type="RefSeq" id="WP_013561479.1">
    <property type="nucleotide sequence ID" value="NC_014960.1"/>
</dbReference>
<dbReference type="SMART" id="SM00387">
    <property type="entry name" value="HATPase_c"/>
    <property type="match status" value="1"/>
</dbReference>
<dbReference type="InterPro" id="IPR036641">
    <property type="entry name" value="HPT_dom_sf"/>
</dbReference>
<evidence type="ECO:0000256" key="10">
    <source>
        <dbReference type="ARBA" id="ARBA00023012"/>
    </source>
</evidence>
<dbReference type="AlphaFoldDB" id="E8N2Y8"/>
<keyword evidence="6 17" id="KW-0808">Transferase</keyword>
<dbReference type="PROSITE" id="PS50894">
    <property type="entry name" value="HPT"/>
    <property type="match status" value="1"/>
</dbReference>